<evidence type="ECO:0000256" key="2">
    <source>
        <dbReference type="ARBA" id="ARBA00022679"/>
    </source>
</evidence>
<dbReference type="PANTHER" id="PTHR10434">
    <property type="entry name" value="1-ACYL-SN-GLYCEROL-3-PHOSPHATE ACYLTRANSFERASE"/>
    <property type="match status" value="1"/>
</dbReference>
<dbReference type="CDD" id="cd07989">
    <property type="entry name" value="LPLAT_AGPAT-like"/>
    <property type="match status" value="1"/>
</dbReference>
<keyword evidence="3 6" id="KW-0012">Acyltransferase</keyword>
<accession>A0ABQ3H4I8</accession>
<dbReference type="RefSeq" id="WP_189462255.1">
    <property type="nucleotide sequence ID" value="NZ_BMYO01000011.1"/>
</dbReference>
<gene>
    <name evidence="6" type="ORF">GCM10007350_35030</name>
</gene>
<comment type="caution">
    <text evidence="6">The sequence shown here is derived from an EMBL/GenBank/DDBJ whole genome shotgun (WGS) entry which is preliminary data.</text>
</comment>
<dbReference type="PANTHER" id="PTHR10434:SF66">
    <property type="entry name" value="PHOSPHOLIPID_GLYCEROL ACYLTRANSFERASE DOMAIN-CONTAINING PROTEIN"/>
    <property type="match status" value="1"/>
</dbReference>
<feature type="transmembrane region" description="Helical" evidence="4">
    <location>
        <begin position="12"/>
        <end position="34"/>
    </location>
</feature>
<dbReference type="SMART" id="SM00563">
    <property type="entry name" value="PlsC"/>
    <property type="match status" value="1"/>
</dbReference>
<reference evidence="7" key="1">
    <citation type="journal article" date="2019" name="Int. J. Syst. Evol. Microbiol.">
        <title>The Global Catalogue of Microorganisms (GCM) 10K type strain sequencing project: providing services to taxonomists for standard genome sequencing and annotation.</title>
        <authorList>
            <consortium name="The Broad Institute Genomics Platform"/>
            <consortium name="The Broad Institute Genome Sequencing Center for Infectious Disease"/>
            <person name="Wu L."/>
            <person name="Ma J."/>
        </authorList>
    </citation>
    <scope>NUCLEOTIDE SEQUENCE [LARGE SCALE GENOMIC DNA]</scope>
    <source>
        <strain evidence="7">KCTC 23701</strain>
    </source>
</reference>
<dbReference type="Proteomes" id="UP000604737">
    <property type="component" value="Unassembled WGS sequence"/>
</dbReference>
<keyword evidence="4" id="KW-1133">Transmembrane helix</keyword>
<keyword evidence="2" id="KW-0808">Transferase</keyword>
<comment type="pathway">
    <text evidence="1">Lipid metabolism.</text>
</comment>
<feature type="transmembrane region" description="Helical" evidence="4">
    <location>
        <begin position="54"/>
        <end position="71"/>
    </location>
</feature>
<dbReference type="Pfam" id="PF01553">
    <property type="entry name" value="Acyltransferase"/>
    <property type="match status" value="1"/>
</dbReference>
<feature type="domain" description="Phospholipid/glycerol acyltransferase" evidence="5">
    <location>
        <begin position="84"/>
        <end position="192"/>
    </location>
</feature>
<dbReference type="GO" id="GO:0016746">
    <property type="term" value="F:acyltransferase activity"/>
    <property type="evidence" value="ECO:0007669"/>
    <property type="project" value="UniProtKB-KW"/>
</dbReference>
<dbReference type="EMBL" id="BMYO01000011">
    <property type="protein sequence ID" value="GHD68992.1"/>
    <property type="molecule type" value="Genomic_DNA"/>
</dbReference>
<keyword evidence="7" id="KW-1185">Reference proteome</keyword>
<evidence type="ECO:0000259" key="5">
    <source>
        <dbReference type="SMART" id="SM00563"/>
    </source>
</evidence>
<dbReference type="SUPFAM" id="SSF69593">
    <property type="entry name" value="Glycerol-3-phosphate (1)-acyltransferase"/>
    <property type="match status" value="1"/>
</dbReference>
<evidence type="ECO:0000313" key="6">
    <source>
        <dbReference type="EMBL" id="GHD68992.1"/>
    </source>
</evidence>
<proteinExistence type="predicted"/>
<evidence type="ECO:0000256" key="1">
    <source>
        <dbReference type="ARBA" id="ARBA00005189"/>
    </source>
</evidence>
<protein>
    <submittedName>
        <fullName evidence="6">Acyltransferase</fullName>
    </submittedName>
</protein>
<keyword evidence="4" id="KW-0812">Transmembrane</keyword>
<evidence type="ECO:0000256" key="3">
    <source>
        <dbReference type="ARBA" id="ARBA00023315"/>
    </source>
</evidence>
<organism evidence="6 7">
    <name type="scientific">Jeongeupia chitinilytica</name>
    <dbReference type="NCBI Taxonomy" id="1041641"/>
    <lineage>
        <taxon>Bacteria</taxon>
        <taxon>Pseudomonadati</taxon>
        <taxon>Pseudomonadota</taxon>
        <taxon>Betaproteobacteria</taxon>
        <taxon>Neisseriales</taxon>
        <taxon>Chitinibacteraceae</taxon>
        <taxon>Jeongeupia</taxon>
    </lineage>
</organism>
<evidence type="ECO:0000313" key="7">
    <source>
        <dbReference type="Proteomes" id="UP000604737"/>
    </source>
</evidence>
<name>A0ABQ3H4I8_9NEIS</name>
<dbReference type="InterPro" id="IPR002123">
    <property type="entry name" value="Plipid/glycerol_acylTrfase"/>
</dbReference>
<sequence>MKALNRLWRIGATGFCFAVFGLGGLIILCVLLPLLQLVPDRTRRLRAAKNTLHYGMRLFSGLMALVGVISYEVRGIEKLRRNGLFVLANHPSLIDVVLLMSLVRRPDCVVKAALWDNPFTCGPVRFAGFISNAGGPDVVDACVASVQAGNNLIVFPEGTRSVPGQPLNLQRGAANIAVRGPLAITPVVISVSEPMLTKGSKWYRVPQCKPHFILTVHDDVHPQALFDQEPALAARRLTDWLAQFFSRS</sequence>
<evidence type="ECO:0000256" key="4">
    <source>
        <dbReference type="SAM" id="Phobius"/>
    </source>
</evidence>
<keyword evidence="4" id="KW-0472">Membrane</keyword>